<dbReference type="EMBL" id="KV744815">
    <property type="protein sequence ID" value="OCK85668.1"/>
    <property type="molecule type" value="Genomic_DNA"/>
</dbReference>
<dbReference type="AlphaFoldDB" id="A0A8E2JKE1"/>
<evidence type="ECO:0000313" key="1">
    <source>
        <dbReference type="EMBL" id="OCK85668.1"/>
    </source>
</evidence>
<protein>
    <submittedName>
        <fullName evidence="1">Uncharacterized protein</fullName>
    </submittedName>
</protein>
<organism evidence="1 2">
    <name type="scientific">Lepidopterella palustris CBS 459.81</name>
    <dbReference type="NCBI Taxonomy" id="1314670"/>
    <lineage>
        <taxon>Eukaryota</taxon>
        <taxon>Fungi</taxon>
        <taxon>Dikarya</taxon>
        <taxon>Ascomycota</taxon>
        <taxon>Pezizomycotina</taxon>
        <taxon>Dothideomycetes</taxon>
        <taxon>Pleosporomycetidae</taxon>
        <taxon>Mytilinidiales</taxon>
        <taxon>Argynnaceae</taxon>
        <taxon>Lepidopterella</taxon>
    </lineage>
</organism>
<keyword evidence="2" id="KW-1185">Reference proteome</keyword>
<name>A0A8E2JKE1_9PEZI</name>
<sequence length="214" mass="23887">MIGNHIQSTITFPNGCSGVGKSTIGRFLLPLLEYRTGKSCKLEDISYSGNIHYPPWQRICQVFKPKHHPTHKQNMPLISASFARDRDTADVVEWKELGQGCCRLEIAVHPYQYFMRSPGASPAIAKPRTFVQQEYNLGLLTDTDVLDAIVSHNWLLNPLNHKVVCNHGATGMTARKAVLDITNPGPEEAAAEGFKMIETFPRDANGFRVLLEDL</sequence>
<accession>A0A8E2JKE1</accession>
<proteinExistence type="predicted"/>
<evidence type="ECO:0000313" key="2">
    <source>
        <dbReference type="Proteomes" id="UP000250266"/>
    </source>
</evidence>
<gene>
    <name evidence="1" type="ORF">K432DRAFT_400054</name>
</gene>
<reference evidence="1 2" key="1">
    <citation type="journal article" date="2016" name="Nat. Commun.">
        <title>Ectomycorrhizal ecology is imprinted in the genome of the dominant symbiotic fungus Cenococcum geophilum.</title>
        <authorList>
            <consortium name="DOE Joint Genome Institute"/>
            <person name="Peter M."/>
            <person name="Kohler A."/>
            <person name="Ohm R.A."/>
            <person name="Kuo A."/>
            <person name="Krutzmann J."/>
            <person name="Morin E."/>
            <person name="Arend M."/>
            <person name="Barry K.W."/>
            <person name="Binder M."/>
            <person name="Choi C."/>
            <person name="Clum A."/>
            <person name="Copeland A."/>
            <person name="Grisel N."/>
            <person name="Haridas S."/>
            <person name="Kipfer T."/>
            <person name="LaButti K."/>
            <person name="Lindquist E."/>
            <person name="Lipzen A."/>
            <person name="Maire R."/>
            <person name="Meier B."/>
            <person name="Mihaltcheva S."/>
            <person name="Molinier V."/>
            <person name="Murat C."/>
            <person name="Poggeler S."/>
            <person name="Quandt C.A."/>
            <person name="Sperisen C."/>
            <person name="Tritt A."/>
            <person name="Tisserant E."/>
            <person name="Crous P.W."/>
            <person name="Henrissat B."/>
            <person name="Nehls U."/>
            <person name="Egli S."/>
            <person name="Spatafora J.W."/>
            <person name="Grigoriev I.V."/>
            <person name="Martin F.M."/>
        </authorList>
    </citation>
    <scope>NUCLEOTIDE SEQUENCE [LARGE SCALE GENOMIC DNA]</scope>
    <source>
        <strain evidence="1 2">CBS 459.81</strain>
    </source>
</reference>
<dbReference type="Proteomes" id="UP000250266">
    <property type="component" value="Unassembled WGS sequence"/>
</dbReference>